<dbReference type="PANTHER" id="PTHR31694:SF26">
    <property type="entry name" value="OS05G0151100 PROTEIN"/>
    <property type="match status" value="1"/>
</dbReference>
<comment type="caution">
    <text evidence="2">The sequence shown here is derived from an EMBL/GenBank/DDBJ whole genome shotgun (WGS) entry which is preliminary data.</text>
</comment>
<reference evidence="2 3" key="1">
    <citation type="submission" date="2020-03" db="EMBL/GenBank/DDBJ databases">
        <title>Genomic Encyclopedia of Type Strains, Phase IV (KMG-IV): sequencing the most valuable type-strain genomes for metagenomic binning, comparative biology and taxonomic classification.</title>
        <authorList>
            <person name="Goeker M."/>
        </authorList>
    </citation>
    <scope>NUCLEOTIDE SEQUENCE [LARGE SCALE GENOMIC DNA]</scope>
    <source>
        <strain evidence="2 3">DSM 22753</strain>
    </source>
</reference>
<evidence type="ECO:0000313" key="3">
    <source>
        <dbReference type="Proteomes" id="UP000788153"/>
    </source>
</evidence>
<dbReference type="Pfam" id="PF13668">
    <property type="entry name" value="Ferritin_2"/>
    <property type="match status" value="1"/>
</dbReference>
<dbReference type="RefSeq" id="WP_140047892.1">
    <property type="nucleotide sequence ID" value="NZ_BAAAEV010000001.1"/>
</dbReference>
<organism evidence="2 3">
    <name type="scientific">Sphingomonas japonica</name>
    <dbReference type="NCBI Taxonomy" id="511662"/>
    <lineage>
        <taxon>Bacteria</taxon>
        <taxon>Pseudomonadati</taxon>
        <taxon>Pseudomonadota</taxon>
        <taxon>Alphaproteobacteria</taxon>
        <taxon>Sphingomonadales</taxon>
        <taxon>Sphingomonadaceae</taxon>
        <taxon>Sphingomonas</taxon>
    </lineage>
</organism>
<accession>A0ABX0TZ99</accession>
<dbReference type="PANTHER" id="PTHR31694">
    <property type="entry name" value="DESICCATION-LIKE PROTEIN"/>
    <property type="match status" value="1"/>
</dbReference>
<dbReference type="SUPFAM" id="SSF47240">
    <property type="entry name" value="Ferritin-like"/>
    <property type="match status" value="1"/>
</dbReference>
<dbReference type="InterPro" id="IPR009078">
    <property type="entry name" value="Ferritin-like_SF"/>
</dbReference>
<feature type="region of interest" description="Disordered" evidence="1">
    <location>
        <begin position="45"/>
        <end position="80"/>
    </location>
</feature>
<protein>
    <recommendedName>
        <fullName evidence="4">Ferritin-like domain-containing protein</fullName>
    </recommendedName>
</protein>
<sequence>MTDNTQILDILEACDDRRAARRQFFKMAGTAAVAVGGASFLAACDDDNDPTPMPSPTPAPTPAPTPTPSPTPSPTDPNAVTDADVLNFALNLEYLEAQFYVYAVTGSGLPASMTTGMGTPGTVTGGRRVNFTDPLVAAYAREIANDEREHVNFLRNALGNAAVAMPSLNISGDANGSFTAAARAAGLIGDGETFDPYASDENFLLGAFIFEDVGVTAYKGGAALIQNKTFLEAAAGILAAEAYHAGLVRTVLYRKGVETPGLMLIEATEAISNARDSLDGSSDIDQGVAPIGNASNLVPTDDSGIVFSRTVGQVHNIAYLTPEAADSGGFFPEGTNNRLEALTMSSDNTA</sequence>
<name>A0ABX0TZ99_9SPHN</name>
<gene>
    <name evidence="2" type="ORF">FHT01_000211</name>
</gene>
<dbReference type="Proteomes" id="UP000788153">
    <property type="component" value="Unassembled WGS sequence"/>
</dbReference>
<evidence type="ECO:0000313" key="2">
    <source>
        <dbReference type="EMBL" id="NIJ22669.1"/>
    </source>
</evidence>
<feature type="compositionally biased region" description="Pro residues" evidence="1">
    <location>
        <begin position="51"/>
        <end position="75"/>
    </location>
</feature>
<keyword evidence="3" id="KW-1185">Reference proteome</keyword>
<dbReference type="InterPro" id="IPR052965">
    <property type="entry name" value="Pigment-catalase-like"/>
</dbReference>
<evidence type="ECO:0000256" key="1">
    <source>
        <dbReference type="SAM" id="MobiDB-lite"/>
    </source>
</evidence>
<proteinExistence type="predicted"/>
<evidence type="ECO:0008006" key="4">
    <source>
        <dbReference type="Google" id="ProtNLM"/>
    </source>
</evidence>
<dbReference type="EMBL" id="JAASQP010000001">
    <property type="protein sequence ID" value="NIJ22669.1"/>
    <property type="molecule type" value="Genomic_DNA"/>
</dbReference>